<dbReference type="EMBL" id="HACA01006621">
    <property type="protein sequence ID" value="CDW23982.1"/>
    <property type="molecule type" value="Transcribed_RNA"/>
</dbReference>
<organism evidence="2">
    <name type="scientific">Lepeophtheirus salmonis</name>
    <name type="common">Salmon louse</name>
    <name type="synonym">Caligus salmonis</name>
    <dbReference type="NCBI Taxonomy" id="72036"/>
    <lineage>
        <taxon>Eukaryota</taxon>
        <taxon>Metazoa</taxon>
        <taxon>Ecdysozoa</taxon>
        <taxon>Arthropoda</taxon>
        <taxon>Crustacea</taxon>
        <taxon>Multicrustacea</taxon>
        <taxon>Hexanauplia</taxon>
        <taxon>Copepoda</taxon>
        <taxon>Siphonostomatoida</taxon>
        <taxon>Caligidae</taxon>
        <taxon>Lepeophtheirus</taxon>
    </lineage>
</organism>
<evidence type="ECO:0000313" key="2">
    <source>
        <dbReference type="EMBL" id="CDW23981.1"/>
    </source>
</evidence>
<keyword evidence="1" id="KW-1133">Transmembrane helix</keyword>
<reference evidence="2" key="1">
    <citation type="submission" date="2014-05" db="EMBL/GenBank/DDBJ databases">
        <authorList>
            <person name="Chronopoulou M."/>
        </authorList>
    </citation>
    <scope>NUCLEOTIDE SEQUENCE</scope>
    <source>
        <tissue evidence="2">Whole organism</tissue>
    </source>
</reference>
<keyword evidence="1" id="KW-0472">Membrane</keyword>
<proteinExistence type="predicted"/>
<keyword evidence="1" id="KW-0812">Transmembrane</keyword>
<sequence length="56" mass="6558">MTVQSSAKNRVITADEKRLGLWDPLNPFIFVILPLGLLRYQRMMFVGHYIFNYVAI</sequence>
<dbReference type="EMBL" id="HACA01006620">
    <property type="protein sequence ID" value="CDW23981.1"/>
    <property type="molecule type" value="Transcribed_RNA"/>
</dbReference>
<evidence type="ECO:0000256" key="1">
    <source>
        <dbReference type="SAM" id="Phobius"/>
    </source>
</evidence>
<protein>
    <submittedName>
        <fullName evidence="2">Uncharacterized protein</fullName>
    </submittedName>
</protein>
<feature type="transmembrane region" description="Helical" evidence="1">
    <location>
        <begin position="20"/>
        <end position="38"/>
    </location>
</feature>
<dbReference type="AlphaFoldDB" id="A0A0K2TEU9"/>
<name>A0A0K2TEU9_LEPSM</name>
<accession>A0A0K2TEU9</accession>